<evidence type="ECO:0000313" key="1">
    <source>
        <dbReference type="EnsemblPlants" id="OB04G14050.1"/>
    </source>
</evidence>
<protein>
    <submittedName>
        <fullName evidence="1">Uncharacterized protein</fullName>
    </submittedName>
</protein>
<dbReference type="AlphaFoldDB" id="J3LW80"/>
<keyword evidence="2" id="KW-1185">Reference proteome</keyword>
<dbReference type="Proteomes" id="UP000006038">
    <property type="component" value="Chromosome 4"/>
</dbReference>
<accession>J3LW80</accession>
<reference evidence="1" key="1">
    <citation type="journal article" date="2013" name="Nat. Commun.">
        <title>Whole-genome sequencing of Oryza brachyantha reveals mechanisms underlying Oryza genome evolution.</title>
        <authorList>
            <person name="Chen J."/>
            <person name="Huang Q."/>
            <person name="Gao D."/>
            <person name="Wang J."/>
            <person name="Lang Y."/>
            <person name="Liu T."/>
            <person name="Li B."/>
            <person name="Bai Z."/>
            <person name="Luis Goicoechea J."/>
            <person name="Liang C."/>
            <person name="Chen C."/>
            <person name="Zhang W."/>
            <person name="Sun S."/>
            <person name="Liao Y."/>
            <person name="Zhang X."/>
            <person name="Yang L."/>
            <person name="Song C."/>
            <person name="Wang M."/>
            <person name="Shi J."/>
            <person name="Liu G."/>
            <person name="Liu J."/>
            <person name="Zhou H."/>
            <person name="Zhou W."/>
            <person name="Yu Q."/>
            <person name="An N."/>
            <person name="Chen Y."/>
            <person name="Cai Q."/>
            <person name="Wang B."/>
            <person name="Liu B."/>
            <person name="Min J."/>
            <person name="Huang Y."/>
            <person name="Wu H."/>
            <person name="Li Z."/>
            <person name="Zhang Y."/>
            <person name="Yin Y."/>
            <person name="Song W."/>
            <person name="Jiang J."/>
            <person name="Jackson S.A."/>
            <person name="Wing R.A."/>
            <person name="Wang J."/>
            <person name="Chen M."/>
        </authorList>
    </citation>
    <scope>NUCLEOTIDE SEQUENCE [LARGE SCALE GENOMIC DNA]</scope>
    <source>
        <strain evidence="1">cv. IRGC 101232</strain>
    </source>
</reference>
<dbReference type="EnsemblPlants" id="OB04G14050.1">
    <property type="protein sequence ID" value="OB04G14050.1"/>
    <property type="gene ID" value="OB04G14050"/>
</dbReference>
<name>J3LW80_ORYBR</name>
<reference evidence="1" key="2">
    <citation type="submission" date="2013-04" db="UniProtKB">
        <authorList>
            <consortium name="EnsemblPlants"/>
        </authorList>
    </citation>
    <scope>IDENTIFICATION</scope>
</reference>
<organism evidence="1">
    <name type="scientific">Oryza brachyantha</name>
    <name type="common">malo sina</name>
    <dbReference type="NCBI Taxonomy" id="4533"/>
    <lineage>
        <taxon>Eukaryota</taxon>
        <taxon>Viridiplantae</taxon>
        <taxon>Streptophyta</taxon>
        <taxon>Embryophyta</taxon>
        <taxon>Tracheophyta</taxon>
        <taxon>Spermatophyta</taxon>
        <taxon>Magnoliopsida</taxon>
        <taxon>Liliopsida</taxon>
        <taxon>Poales</taxon>
        <taxon>Poaceae</taxon>
        <taxon>BOP clade</taxon>
        <taxon>Oryzoideae</taxon>
        <taxon>Oryzeae</taxon>
        <taxon>Oryzinae</taxon>
        <taxon>Oryza</taxon>
    </lineage>
</organism>
<evidence type="ECO:0000313" key="2">
    <source>
        <dbReference type="Proteomes" id="UP000006038"/>
    </source>
</evidence>
<sequence length="77" mass="8566">MELGGVCGCSNLVQATGYLQVDTFGGWNFFALVAGTQYFVVGWDLCSWMVDGSFLFMLCFLYEHIGYCILKHAFVCA</sequence>
<proteinExistence type="predicted"/>
<dbReference type="Gramene" id="OB04G14050.1">
    <property type="protein sequence ID" value="OB04G14050.1"/>
    <property type="gene ID" value="OB04G14050"/>
</dbReference>
<dbReference type="HOGENOM" id="CLU_2645322_0_0_1"/>